<evidence type="ECO:0000256" key="1">
    <source>
        <dbReference type="ARBA" id="ARBA00022448"/>
    </source>
</evidence>
<dbReference type="SUPFAM" id="SSF52540">
    <property type="entry name" value="P-loop containing nucleoside triphosphate hydrolases"/>
    <property type="match status" value="1"/>
</dbReference>
<organism evidence="8 9">
    <name type="scientific">Aquincola agrisoli</name>
    <dbReference type="NCBI Taxonomy" id="3119538"/>
    <lineage>
        <taxon>Bacteria</taxon>
        <taxon>Pseudomonadati</taxon>
        <taxon>Pseudomonadota</taxon>
        <taxon>Betaproteobacteria</taxon>
        <taxon>Burkholderiales</taxon>
        <taxon>Sphaerotilaceae</taxon>
        <taxon>Aquincola</taxon>
    </lineage>
</organism>
<keyword evidence="5" id="KW-1278">Translocase</keyword>
<dbReference type="GO" id="GO:0005524">
    <property type="term" value="F:ATP binding"/>
    <property type="evidence" value="ECO:0007669"/>
    <property type="project" value="UniProtKB-KW"/>
</dbReference>
<keyword evidence="2" id="KW-0472">Membrane</keyword>
<dbReference type="InterPro" id="IPR027417">
    <property type="entry name" value="P-loop_NTPase"/>
</dbReference>
<evidence type="ECO:0000256" key="2">
    <source>
        <dbReference type="ARBA" id="ARBA00022475"/>
    </source>
</evidence>
<dbReference type="SMART" id="SM00382">
    <property type="entry name" value="AAA"/>
    <property type="match status" value="1"/>
</dbReference>
<evidence type="ECO:0000256" key="5">
    <source>
        <dbReference type="ARBA" id="ARBA00022967"/>
    </source>
</evidence>
<protein>
    <submittedName>
        <fullName evidence="8">ATP-binding cassette domain-containing protein</fullName>
    </submittedName>
</protein>
<dbReference type="RefSeq" id="WP_332290746.1">
    <property type="nucleotide sequence ID" value="NZ_JAZIBG010000031.1"/>
</dbReference>
<evidence type="ECO:0000256" key="4">
    <source>
        <dbReference type="ARBA" id="ARBA00022840"/>
    </source>
</evidence>
<name>A0AAW9QF66_9BURK</name>
<dbReference type="Pfam" id="PF00005">
    <property type="entry name" value="ABC_tran"/>
    <property type="match status" value="1"/>
</dbReference>
<keyword evidence="2" id="KW-1003">Cell membrane</keyword>
<dbReference type="EMBL" id="JAZIBG010000031">
    <property type="protein sequence ID" value="MEF7615472.1"/>
    <property type="molecule type" value="Genomic_DNA"/>
</dbReference>
<reference evidence="8 9" key="1">
    <citation type="submission" date="2024-02" db="EMBL/GenBank/DDBJ databases">
        <title>Genome sequence of Aquincola sp. MAHUQ-54.</title>
        <authorList>
            <person name="Huq M.A."/>
        </authorList>
    </citation>
    <scope>NUCLEOTIDE SEQUENCE [LARGE SCALE GENOMIC DNA]</scope>
    <source>
        <strain evidence="8 9">MAHUQ-54</strain>
    </source>
</reference>
<keyword evidence="9" id="KW-1185">Reference proteome</keyword>
<evidence type="ECO:0000256" key="6">
    <source>
        <dbReference type="ARBA" id="ARBA00037066"/>
    </source>
</evidence>
<dbReference type="Proteomes" id="UP001336250">
    <property type="component" value="Unassembled WGS sequence"/>
</dbReference>
<evidence type="ECO:0000313" key="9">
    <source>
        <dbReference type="Proteomes" id="UP001336250"/>
    </source>
</evidence>
<sequence>MSIAGPAAGSQVHRIATHGLQLCAGGRTLLGPLDAAFEAGRVTAVLGPNGAGKSTLLGALSQWRRPDAGRIDWQGTDLQALPAAGLARQRALVAQDTASAFDFRVHELVELGSLPHPRRAGEALRVERALEACGLRTLRDRGVASLSGGERARVHLARALVQVGALDTPPPGAPPCWLLLDEPTAALDLQHQHAMLALVRRCAKESGMGVITVLHDLNLALRYADDALVLAEGRACAQGPARAVIEPGLVARVWRVRCQAVAGADAVPQLLLAA</sequence>
<feature type="domain" description="ABC transporter" evidence="7">
    <location>
        <begin position="15"/>
        <end position="257"/>
    </location>
</feature>
<evidence type="ECO:0000313" key="8">
    <source>
        <dbReference type="EMBL" id="MEF7615472.1"/>
    </source>
</evidence>
<keyword evidence="1" id="KW-0813">Transport</keyword>
<dbReference type="PANTHER" id="PTHR42794">
    <property type="entry name" value="HEMIN IMPORT ATP-BINDING PROTEIN HMUV"/>
    <property type="match status" value="1"/>
</dbReference>
<proteinExistence type="predicted"/>
<dbReference type="PANTHER" id="PTHR42794:SF1">
    <property type="entry name" value="HEMIN IMPORT ATP-BINDING PROTEIN HMUV"/>
    <property type="match status" value="1"/>
</dbReference>
<comment type="caution">
    <text evidence="8">The sequence shown here is derived from an EMBL/GenBank/DDBJ whole genome shotgun (WGS) entry which is preliminary data.</text>
</comment>
<dbReference type="AlphaFoldDB" id="A0AAW9QF66"/>
<dbReference type="PROSITE" id="PS50893">
    <property type="entry name" value="ABC_TRANSPORTER_2"/>
    <property type="match status" value="1"/>
</dbReference>
<evidence type="ECO:0000259" key="7">
    <source>
        <dbReference type="PROSITE" id="PS50893"/>
    </source>
</evidence>
<comment type="function">
    <text evidence="6">Part of the ABC transporter complex HmuTUV involved in hemin import. Responsible for energy coupling to the transport system.</text>
</comment>
<gene>
    <name evidence="8" type="ORF">V4F39_16245</name>
</gene>
<keyword evidence="3" id="KW-0547">Nucleotide-binding</keyword>
<dbReference type="InterPro" id="IPR003593">
    <property type="entry name" value="AAA+_ATPase"/>
</dbReference>
<dbReference type="Gene3D" id="3.40.50.300">
    <property type="entry name" value="P-loop containing nucleotide triphosphate hydrolases"/>
    <property type="match status" value="1"/>
</dbReference>
<dbReference type="InterPro" id="IPR003439">
    <property type="entry name" value="ABC_transporter-like_ATP-bd"/>
</dbReference>
<dbReference type="CDD" id="cd03214">
    <property type="entry name" value="ABC_Iron-Siderophores_B12_Hemin"/>
    <property type="match status" value="1"/>
</dbReference>
<evidence type="ECO:0000256" key="3">
    <source>
        <dbReference type="ARBA" id="ARBA00022741"/>
    </source>
</evidence>
<accession>A0AAW9QF66</accession>
<dbReference type="GO" id="GO:0016887">
    <property type="term" value="F:ATP hydrolysis activity"/>
    <property type="evidence" value="ECO:0007669"/>
    <property type="project" value="InterPro"/>
</dbReference>
<keyword evidence="4 8" id="KW-0067">ATP-binding</keyword>